<dbReference type="GO" id="GO:0030258">
    <property type="term" value="P:lipid modification"/>
    <property type="evidence" value="ECO:0007669"/>
    <property type="project" value="TreeGrafter"/>
</dbReference>
<name>A0A4R5XFP1_9AGAM</name>
<keyword evidence="6" id="KW-0012">Acyltransferase</keyword>
<dbReference type="AlphaFoldDB" id="A0A4R5XFP1"/>
<evidence type="ECO:0000256" key="5">
    <source>
        <dbReference type="ARBA" id="ARBA00023136"/>
    </source>
</evidence>
<feature type="transmembrane region" description="Helical" evidence="7">
    <location>
        <begin position="48"/>
        <end position="69"/>
    </location>
</feature>
<reference evidence="8 9" key="1">
    <citation type="submission" date="2018-06" db="EMBL/GenBank/DDBJ databases">
        <title>A transcriptomic atlas of mushroom development highlights an independent origin of complex multicellularity.</title>
        <authorList>
            <consortium name="DOE Joint Genome Institute"/>
            <person name="Krizsan K."/>
            <person name="Almasi E."/>
            <person name="Merenyi Z."/>
            <person name="Sahu N."/>
            <person name="Viragh M."/>
            <person name="Koszo T."/>
            <person name="Mondo S."/>
            <person name="Kiss B."/>
            <person name="Balint B."/>
            <person name="Kues U."/>
            <person name="Barry K."/>
            <person name="Hegedus J.C."/>
            <person name="Henrissat B."/>
            <person name="Johnson J."/>
            <person name="Lipzen A."/>
            <person name="Ohm R."/>
            <person name="Nagy I."/>
            <person name="Pangilinan J."/>
            <person name="Yan J."/>
            <person name="Xiong Y."/>
            <person name="Grigoriev I.V."/>
            <person name="Hibbett D.S."/>
            <person name="Nagy L.G."/>
        </authorList>
    </citation>
    <scope>NUCLEOTIDE SEQUENCE [LARGE SCALE GENOMIC DNA]</scope>
    <source>
        <strain evidence="8 9">SZMC22713</strain>
    </source>
</reference>
<dbReference type="PANTHER" id="PTHR13906:SF4">
    <property type="entry name" value="LYSOPHOSPHOLIPID ACYLTRANSFERASE 6"/>
    <property type="match status" value="1"/>
</dbReference>
<feature type="transmembrane region" description="Helical" evidence="7">
    <location>
        <begin position="364"/>
        <end position="383"/>
    </location>
</feature>
<dbReference type="STRING" id="50990.A0A4R5XFP1"/>
<sequence>MDALFVPLASAVGASVDQIKLISCLLFSYPLGSLFIRMPSSQPAFKHLFSISVTIFYLLGVFSLWNGFFQLLGSILATYFIAANVRGPSMPWIVFGVVMGHLTVNHVIRALFELSYETFEVTGPQMVLTMKLTTFAWNVYDGRRPATELDKWQTAMRVTKYPSLLEFLGYSFYFPGFLVGPYLEYATYMDLVNETLFTTHNGEVAQKSSGRRVPKGRKRVAYRKMAMGLTYLGLFVLLNPKFNYSMVLEDSFAKKSFMYRIIYFQIGGFFERTKYYAIWTLTEGASILTGLGFTGFSPSGASLWEGAANVNIRLIEFAPNFKVLLDSWNMKTNVWLRECMYKRVTPAGKKPGFRSSMLTFATSAFWHGIAGGYYLTFLFGGFVQTAGRLCRSNLRPLLLPPKGSKSVPPAVPATWMKRAYDVAGTASSIAILNYTAAPFMLLGLQKSLHAWAILGWYGHWMIVTTLAFCYLGGTRYLKNLQKARVAKAERADHTIHPSASQSSLGNGYDDGTLQMPPVDQAMEGMEREVEKELKKRNI</sequence>
<feature type="transmembrane region" description="Helical" evidence="7">
    <location>
        <begin position="18"/>
        <end position="36"/>
    </location>
</feature>
<feature type="transmembrane region" description="Helical" evidence="7">
    <location>
        <begin position="221"/>
        <end position="238"/>
    </location>
</feature>
<dbReference type="GO" id="GO:0046474">
    <property type="term" value="P:glycerophospholipid biosynthetic process"/>
    <property type="evidence" value="ECO:0007669"/>
    <property type="project" value="TreeGrafter"/>
</dbReference>
<evidence type="ECO:0000256" key="3">
    <source>
        <dbReference type="ARBA" id="ARBA00022692"/>
    </source>
</evidence>
<organism evidence="8 9">
    <name type="scientific">Rickenella mellea</name>
    <dbReference type="NCBI Taxonomy" id="50990"/>
    <lineage>
        <taxon>Eukaryota</taxon>
        <taxon>Fungi</taxon>
        <taxon>Dikarya</taxon>
        <taxon>Basidiomycota</taxon>
        <taxon>Agaricomycotina</taxon>
        <taxon>Agaricomycetes</taxon>
        <taxon>Hymenochaetales</taxon>
        <taxon>Rickenellaceae</taxon>
        <taxon>Rickenella</taxon>
    </lineage>
</organism>
<dbReference type="GO" id="GO:0047184">
    <property type="term" value="F:1-acylglycerophosphocholine O-acyltransferase activity"/>
    <property type="evidence" value="ECO:0007669"/>
    <property type="project" value="TreeGrafter"/>
</dbReference>
<dbReference type="VEuPathDB" id="FungiDB:BD410DRAFT_758571"/>
<dbReference type="GO" id="GO:0005783">
    <property type="term" value="C:endoplasmic reticulum"/>
    <property type="evidence" value="ECO:0007669"/>
    <property type="project" value="TreeGrafter"/>
</dbReference>
<evidence type="ECO:0000313" key="8">
    <source>
        <dbReference type="EMBL" id="TDL29602.1"/>
    </source>
</evidence>
<evidence type="ECO:0000313" key="9">
    <source>
        <dbReference type="Proteomes" id="UP000294933"/>
    </source>
</evidence>
<dbReference type="Pfam" id="PF03062">
    <property type="entry name" value="MBOAT"/>
    <property type="match status" value="1"/>
</dbReference>
<keyword evidence="3 7" id="KW-0812">Transmembrane</keyword>
<dbReference type="OrthoDB" id="286734at2759"/>
<evidence type="ECO:0000256" key="7">
    <source>
        <dbReference type="SAM" id="Phobius"/>
    </source>
</evidence>
<keyword evidence="9" id="KW-1185">Reference proteome</keyword>
<dbReference type="Proteomes" id="UP000294933">
    <property type="component" value="Unassembled WGS sequence"/>
</dbReference>
<evidence type="ECO:0000256" key="4">
    <source>
        <dbReference type="ARBA" id="ARBA00022989"/>
    </source>
</evidence>
<keyword evidence="2" id="KW-0808">Transferase</keyword>
<dbReference type="GO" id="GO:0003841">
    <property type="term" value="F:1-acylglycerol-3-phosphate O-acyltransferase activity"/>
    <property type="evidence" value="ECO:0007669"/>
    <property type="project" value="TreeGrafter"/>
</dbReference>
<proteinExistence type="predicted"/>
<feature type="transmembrane region" description="Helical" evidence="7">
    <location>
        <begin position="89"/>
        <end position="108"/>
    </location>
</feature>
<comment type="subcellular location">
    <subcellularLocation>
        <location evidence="1">Membrane</location>
        <topology evidence="1">Multi-pass membrane protein</topology>
    </subcellularLocation>
</comment>
<dbReference type="PANTHER" id="PTHR13906">
    <property type="entry name" value="PORCUPINE"/>
    <property type="match status" value="1"/>
</dbReference>
<gene>
    <name evidence="8" type="ORF">BD410DRAFT_758571</name>
</gene>
<protein>
    <submittedName>
        <fullName evidence="8">MBOAT-domain-containing protein</fullName>
    </submittedName>
</protein>
<feature type="transmembrane region" description="Helical" evidence="7">
    <location>
        <begin position="450"/>
        <end position="472"/>
    </location>
</feature>
<dbReference type="GO" id="GO:0016020">
    <property type="term" value="C:membrane"/>
    <property type="evidence" value="ECO:0007669"/>
    <property type="project" value="UniProtKB-SubCell"/>
</dbReference>
<keyword evidence="5 7" id="KW-0472">Membrane</keyword>
<feature type="transmembrane region" description="Helical" evidence="7">
    <location>
        <begin position="422"/>
        <end position="444"/>
    </location>
</feature>
<evidence type="ECO:0000256" key="6">
    <source>
        <dbReference type="ARBA" id="ARBA00023315"/>
    </source>
</evidence>
<accession>A0A4R5XFP1</accession>
<dbReference type="InterPro" id="IPR004299">
    <property type="entry name" value="MBOAT_fam"/>
</dbReference>
<dbReference type="EMBL" id="ML170156">
    <property type="protein sequence ID" value="TDL29602.1"/>
    <property type="molecule type" value="Genomic_DNA"/>
</dbReference>
<keyword evidence="4 7" id="KW-1133">Transmembrane helix</keyword>
<evidence type="ECO:0000256" key="1">
    <source>
        <dbReference type="ARBA" id="ARBA00004141"/>
    </source>
</evidence>
<evidence type="ECO:0000256" key="2">
    <source>
        <dbReference type="ARBA" id="ARBA00022679"/>
    </source>
</evidence>
<dbReference type="InterPro" id="IPR049941">
    <property type="entry name" value="LPLAT_7/PORCN-like"/>
</dbReference>